<evidence type="ECO:0000313" key="9">
    <source>
        <dbReference type="Proteomes" id="UP000231267"/>
    </source>
</evidence>
<dbReference type="InterPro" id="IPR003586">
    <property type="entry name" value="Hint_dom_C"/>
</dbReference>
<evidence type="ECO:0000256" key="4">
    <source>
        <dbReference type="SAM" id="MobiDB-lite"/>
    </source>
</evidence>
<feature type="domain" description="Hint" evidence="6">
    <location>
        <begin position="1330"/>
        <end position="1375"/>
    </location>
</feature>
<keyword evidence="2" id="KW-0651">Protein splicing</keyword>
<dbReference type="Proteomes" id="UP000231267">
    <property type="component" value="Unassembled WGS sequence"/>
</dbReference>
<dbReference type="GO" id="GO:0016539">
    <property type="term" value="P:intein-mediated protein splicing"/>
    <property type="evidence" value="ECO:0007669"/>
    <property type="project" value="InterPro"/>
</dbReference>
<reference evidence="8 9" key="1">
    <citation type="submission" date="2017-09" db="EMBL/GenBank/DDBJ databases">
        <title>Depth-based differentiation of microbial function through sediment-hosted aquifers and enrichment of novel symbionts in the deep terrestrial subsurface.</title>
        <authorList>
            <person name="Probst A.J."/>
            <person name="Ladd B."/>
            <person name="Jarett J.K."/>
            <person name="Geller-Mcgrath D.E."/>
            <person name="Sieber C.M."/>
            <person name="Emerson J.B."/>
            <person name="Anantharaman K."/>
            <person name="Thomas B.C."/>
            <person name="Malmstrom R."/>
            <person name="Stieglmeier M."/>
            <person name="Klingl A."/>
            <person name="Woyke T."/>
            <person name="Ryan C.M."/>
            <person name="Banfield J.F."/>
        </authorList>
    </citation>
    <scope>NUCLEOTIDE SEQUENCE [LARGE SCALE GENOMIC DNA]</scope>
    <source>
        <strain evidence="8">CG12_big_fil_rev_8_21_14_0_65_43_15</strain>
    </source>
</reference>
<feature type="region of interest" description="Disordered" evidence="4">
    <location>
        <begin position="322"/>
        <end position="341"/>
    </location>
</feature>
<evidence type="ECO:0000259" key="6">
    <source>
        <dbReference type="SMART" id="SM00305"/>
    </source>
</evidence>
<dbReference type="Pfam" id="PF14890">
    <property type="entry name" value="Intein_splicing"/>
    <property type="match status" value="2"/>
</dbReference>
<feature type="coiled-coil region" evidence="3">
    <location>
        <begin position="739"/>
        <end position="766"/>
    </location>
</feature>
<feature type="chain" id="PRO_5014437913" description="Intein C-terminal splicing domain-containing protein" evidence="5">
    <location>
        <begin position="31"/>
        <end position="1507"/>
    </location>
</feature>
<feature type="domain" description="Hint" evidence="7">
    <location>
        <begin position="915"/>
        <end position="1064"/>
    </location>
</feature>
<feature type="domain" description="Hint" evidence="6">
    <location>
        <begin position="599"/>
        <end position="644"/>
    </location>
</feature>
<dbReference type="SMART" id="SM00305">
    <property type="entry name" value="HintC"/>
    <property type="match status" value="2"/>
</dbReference>
<feature type="signal peptide" evidence="5">
    <location>
        <begin position="1"/>
        <end position="30"/>
    </location>
</feature>
<dbReference type="PROSITE" id="PS50818">
    <property type="entry name" value="INTEIN_C_TER"/>
    <property type="match status" value="2"/>
</dbReference>
<gene>
    <name evidence="8" type="ORF">COW11_02125</name>
</gene>
<dbReference type="NCBIfam" id="TIGR01443">
    <property type="entry name" value="intein_Cterm"/>
    <property type="match status" value="2"/>
</dbReference>
<evidence type="ECO:0000256" key="3">
    <source>
        <dbReference type="SAM" id="Coils"/>
    </source>
</evidence>
<feature type="compositionally biased region" description="Low complexity" evidence="4">
    <location>
        <begin position="325"/>
        <end position="341"/>
    </location>
</feature>
<evidence type="ECO:0000256" key="5">
    <source>
        <dbReference type="SAM" id="SignalP"/>
    </source>
</evidence>
<keyword evidence="1" id="KW-0068">Autocatalytic cleavage</keyword>
<dbReference type="InterPro" id="IPR030934">
    <property type="entry name" value="Intein_C"/>
</dbReference>
<sequence>MANVKHCTMRITSIITLLAFVLTQSAPSYALRQPVSEGSAIGEVTAALTNRADAKGMDERYQLDRRKFIKGLIGIAVVASVPKWVGAMNEDSAEASKTPFEKLRQKFPNIFIDGLEQLDQAERYAKELFEALSLVQKNYPHLLNNVKKIIFKKDDPKQPMRGTSKTNLLNGIIYLGSNHFDGTLKNTYAGLDSLEFAPQQAKSRLAAILFHEVSLFVSYDIEKHMPKLYNYYKDLLYHHYFPRLSKSYKDFYKVLPQEFITEDICAFLFCGEPLKQWQAIPDDIIQSEGLQNSQGYIIDIRDTIKKRAKALDGIRKKMSSGAVLPSEPSAPGAAPAGGAANAAAEEEGRCVTGDTMLPIVLEDRRQRIEVRLKPILEVKPGDYVLSLNEQTQQTEPHRINGLLDMGVKPVYRLTTVSGRSIKTTANHPYLKKTEHKAQSTENTQWVKVSGLKSGDEIACPADDFSGYGAVAREINGRALPVYGGQHTSKLTQRQEKQTLLKEQAFLLFSFFSGLNKDAYNQHYRPSYREDNSQKQWEFFKEITCQPNSKYGFPQVSYYFGNKFSSNIVYSLHRLELYYIIKSLSSLLFLPSAFAEPVLDSGILWDKIASIEPFGYEHVYDIEVDGTHNFIANGIFAHNTYLKEGNEPGAAPAGGVTKANVNVDREPVYFHGSSATIFEFFDKTGFKILPIGKLFELQIPLFSGEMGNGASERGVNQRRVSTSASYEKAMRSYADVNYMGHLIKNSLQEYETELAKYEKELRMRKLGAGSTMYNLYKGFMANLENIIAYLKEEEAQGHSSAEAMSRFRARSFPIVFGIKKNVASRAKPVASVNIFGWLEEYAITGYVGLWEVSHIYTEKDKIDIVKEELNKLVEKMRTSGMYNEAEEVEKIKVVSFEEGSRAAPAAGASANAAAEGLCVAGDTLLPILSAKEILPHQRDPVIGTNPTNQNIELKPIVAVKSGDYVLSLNEETQQIEPHRINGLLDMGVKPVYRLTTVSGRSIKTTANHPYLVKTERVAYSVERIADIKDKKAFLLLVNAKRYPLSAKNWVKMSELAVGDEIAASRQDLSSAIGIFAGINAVNNYDRALQVKADTVFSDSEPMCSRREVDKRLGKCQRFAGRNPQFSLINNAFLNLKRKFFEFAFAARGKIKSFNRYFNQASPNSCLIFSKGTKPSLFASSIPFLSRAAKAGFIGRCVSIASINQPTGLWYTYSLGGAVSSNLASKVQSRSHNEYVSKTKYLGTPFLSIIAAALKSFAEARPIVLIFKELPANFSNACILTTSFALNLTNDLFFIVPSPYGQFKYNTLILPLSRLFPIGRAEAAEITDVLKVSDILWDKIASIEPLGAEHVYDIEVDGTHNFIANGIFAHNTYIQKAAPGAILVDETDEAREGGMLGSGDAKEIAGLFFVVTNNQQATYKIVKALKAENIRDKQIKYMTVSPETPLSEMMELKAAAEGDNYKVIIYVDDTDVDNNAKDNIIRNLGEPDLDLTGIDLNEWKAKISLWVAA</sequence>
<keyword evidence="5" id="KW-0732">Signal</keyword>
<dbReference type="EMBL" id="PFGP01000037">
    <property type="protein sequence ID" value="PIW66667.1"/>
    <property type="molecule type" value="Genomic_DNA"/>
</dbReference>
<protein>
    <recommendedName>
        <fullName evidence="10">Intein C-terminal splicing domain-containing protein</fullName>
    </recommendedName>
</protein>
<dbReference type="SMART" id="SM00306">
    <property type="entry name" value="HintN"/>
    <property type="match status" value="2"/>
</dbReference>
<dbReference type="CDD" id="cd00081">
    <property type="entry name" value="Hint"/>
    <property type="match status" value="4"/>
</dbReference>
<dbReference type="Gene3D" id="2.170.16.10">
    <property type="entry name" value="Hedgehog/Intein (Hint) domain"/>
    <property type="match status" value="3"/>
</dbReference>
<dbReference type="PROSITE" id="PS50817">
    <property type="entry name" value="INTEIN_N_TER"/>
    <property type="match status" value="2"/>
</dbReference>
<dbReference type="InterPro" id="IPR003587">
    <property type="entry name" value="Hint_dom_N"/>
</dbReference>
<proteinExistence type="predicted"/>
<organism evidence="8 9">
    <name type="scientific">Candidatus Taenaricola geysiri</name>
    <dbReference type="NCBI Taxonomy" id="1974752"/>
    <lineage>
        <taxon>Bacteria</taxon>
        <taxon>Pseudomonadati</taxon>
        <taxon>Candidatus Omnitrophota</taxon>
        <taxon>Candidatus Taenaricola</taxon>
    </lineage>
</organism>
<evidence type="ECO:0000256" key="1">
    <source>
        <dbReference type="ARBA" id="ARBA00022813"/>
    </source>
</evidence>
<dbReference type="InterPro" id="IPR006141">
    <property type="entry name" value="Intein_N"/>
</dbReference>
<name>A0A2J0LS49_9BACT</name>
<dbReference type="InterPro" id="IPR036844">
    <property type="entry name" value="Hint_dom_sf"/>
</dbReference>
<evidence type="ECO:0000259" key="7">
    <source>
        <dbReference type="SMART" id="SM00306"/>
    </source>
</evidence>
<evidence type="ECO:0000313" key="8">
    <source>
        <dbReference type="EMBL" id="PIW66667.1"/>
    </source>
</evidence>
<evidence type="ECO:0008006" key="10">
    <source>
        <dbReference type="Google" id="ProtNLM"/>
    </source>
</evidence>
<accession>A0A2J0LS49</accession>
<comment type="caution">
    <text evidence="8">The sequence shown here is derived from an EMBL/GenBank/DDBJ whole genome shotgun (WGS) entry which is preliminary data.</text>
</comment>
<dbReference type="InterPro" id="IPR006142">
    <property type="entry name" value="INTEIN"/>
</dbReference>
<dbReference type="SUPFAM" id="SSF51294">
    <property type="entry name" value="Hedgehog/intein (Hint) domain"/>
    <property type="match status" value="2"/>
</dbReference>
<keyword evidence="3" id="KW-0175">Coiled coil</keyword>
<evidence type="ECO:0000256" key="2">
    <source>
        <dbReference type="ARBA" id="ARBA00023000"/>
    </source>
</evidence>
<feature type="domain" description="Hint" evidence="7">
    <location>
        <begin position="348"/>
        <end position="461"/>
    </location>
</feature>
<dbReference type="PRINTS" id="PR00379">
    <property type="entry name" value="INTEIN"/>
</dbReference>